<dbReference type="AlphaFoldDB" id="A0A2W5PKY1"/>
<dbReference type="FunFam" id="3.30.420.40:FF:000012">
    <property type="entry name" value="tRNA N6-adenosine threonylcarbamoyltransferase"/>
    <property type="match status" value="1"/>
</dbReference>
<feature type="binding site" evidence="7">
    <location>
        <position position="179"/>
    </location>
    <ligand>
        <name>substrate</name>
    </ligand>
</feature>
<evidence type="ECO:0000256" key="2">
    <source>
        <dbReference type="ARBA" id="ARBA00022694"/>
    </source>
</evidence>
<feature type="binding site" evidence="7">
    <location>
        <begin position="133"/>
        <end position="137"/>
    </location>
    <ligand>
        <name>substrate</name>
    </ligand>
</feature>
<evidence type="ECO:0000259" key="8">
    <source>
        <dbReference type="Pfam" id="PF00814"/>
    </source>
</evidence>
<dbReference type="NCBIfam" id="TIGR03723">
    <property type="entry name" value="T6A_TsaD_YgjD"/>
    <property type="match status" value="1"/>
</dbReference>
<reference evidence="9 10" key="1">
    <citation type="submission" date="2017-08" db="EMBL/GenBank/DDBJ databases">
        <title>Infants hospitalized years apart are colonized by the same room-sourced microbial strains.</title>
        <authorList>
            <person name="Brooks B."/>
            <person name="Olm M.R."/>
            <person name="Firek B.A."/>
            <person name="Baker R."/>
            <person name="Thomas B.C."/>
            <person name="Morowitz M.J."/>
            <person name="Banfield J.F."/>
        </authorList>
    </citation>
    <scope>NUCLEOTIDE SEQUENCE [LARGE SCALE GENOMIC DNA]</scope>
    <source>
        <strain evidence="9">S2_005_002_R2_29</strain>
    </source>
</reference>
<dbReference type="GO" id="GO:0061711">
    <property type="term" value="F:tRNA N(6)-L-threonylcarbamoyladenine synthase activity"/>
    <property type="evidence" value="ECO:0007669"/>
    <property type="project" value="UniProtKB-EC"/>
</dbReference>
<dbReference type="GO" id="GO:0005737">
    <property type="term" value="C:cytoplasm"/>
    <property type="evidence" value="ECO:0007669"/>
    <property type="project" value="UniProtKB-SubCell"/>
</dbReference>
<feature type="binding site" evidence="7">
    <location>
        <position position="111"/>
    </location>
    <ligand>
        <name>Fe cation</name>
        <dbReference type="ChEBI" id="CHEBI:24875"/>
    </ligand>
</feature>
<comment type="subcellular location">
    <subcellularLocation>
        <location evidence="7">Cytoplasm</location>
    </subcellularLocation>
</comment>
<dbReference type="Pfam" id="PF00814">
    <property type="entry name" value="TsaD"/>
    <property type="match status" value="1"/>
</dbReference>
<evidence type="ECO:0000256" key="1">
    <source>
        <dbReference type="ARBA" id="ARBA00022679"/>
    </source>
</evidence>
<keyword evidence="5 7" id="KW-0012">Acyltransferase</keyword>
<gene>
    <name evidence="7 9" type="primary">tsaD</name>
    <name evidence="9" type="ORF">DI551_07885</name>
</gene>
<evidence type="ECO:0000256" key="5">
    <source>
        <dbReference type="ARBA" id="ARBA00023315"/>
    </source>
</evidence>
<evidence type="ECO:0000256" key="7">
    <source>
        <dbReference type="HAMAP-Rule" id="MF_01445"/>
    </source>
</evidence>
<proteinExistence type="inferred from homology"/>
<sequence length="350" mass="37354">MIVLGIETSCDETAVAVIRDDKTILSNLVLSQLEEHKAFGGVVPEIAARAHLDHLDAMIKGAMEDAAIGFDDLDGVAATCGPGLIGGVMVGMMAGKAIAAAKNLPFIAVNHLEAHALTPRLTNDLEFPYLLLLVSGGHTQLLIAEDVGRYKKLGTTIDDALGECFDKAAKLMGLGHPGGPLVERATADCKDHDAALKKFPLPIPMKGREGCDFSFSGLKTAVRNHVEKLPEGKLAYEDVCALCYAFQETVAQIVIDRCGNALEHMRVRYGNSAHKPALVVSGGVAANKRLRKALTDLAAQNGTECVAPPLELCSDNGAMIAWTGIERLKRNMTDPLDTSARPRWPLDDAQ</sequence>
<comment type="similarity">
    <text evidence="7">Belongs to the KAE1 / TsaD family.</text>
</comment>
<keyword evidence="1 7" id="KW-0808">Transferase</keyword>
<dbReference type="GO" id="GO:0005506">
    <property type="term" value="F:iron ion binding"/>
    <property type="evidence" value="ECO:0007669"/>
    <property type="project" value="UniProtKB-UniRule"/>
</dbReference>
<evidence type="ECO:0000313" key="9">
    <source>
        <dbReference type="EMBL" id="PZQ45257.1"/>
    </source>
</evidence>
<dbReference type="EC" id="2.3.1.234" evidence="7"/>
<dbReference type="InterPro" id="IPR043129">
    <property type="entry name" value="ATPase_NBD"/>
</dbReference>
<dbReference type="PRINTS" id="PR00789">
    <property type="entry name" value="OSIALOPTASE"/>
</dbReference>
<evidence type="ECO:0000313" key="10">
    <source>
        <dbReference type="Proteomes" id="UP000249417"/>
    </source>
</evidence>
<comment type="catalytic activity">
    <reaction evidence="6 7">
        <text>L-threonylcarbamoyladenylate + adenosine(37) in tRNA = N(6)-L-threonylcarbamoyladenosine(37) in tRNA + AMP + H(+)</text>
        <dbReference type="Rhea" id="RHEA:37059"/>
        <dbReference type="Rhea" id="RHEA-COMP:10162"/>
        <dbReference type="Rhea" id="RHEA-COMP:10163"/>
        <dbReference type="ChEBI" id="CHEBI:15378"/>
        <dbReference type="ChEBI" id="CHEBI:73682"/>
        <dbReference type="ChEBI" id="CHEBI:74411"/>
        <dbReference type="ChEBI" id="CHEBI:74418"/>
        <dbReference type="ChEBI" id="CHEBI:456215"/>
        <dbReference type="EC" id="2.3.1.234"/>
    </reaction>
</comment>
<dbReference type="SUPFAM" id="SSF53067">
    <property type="entry name" value="Actin-like ATPase domain"/>
    <property type="match status" value="1"/>
</dbReference>
<dbReference type="InterPro" id="IPR000905">
    <property type="entry name" value="Gcp-like_dom"/>
</dbReference>
<dbReference type="HAMAP" id="MF_01445">
    <property type="entry name" value="TsaD"/>
    <property type="match status" value="1"/>
</dbReference>
<dbReference type="CDD" id="cd24133">
    <property type="entry name" value="ASKHA_NBD_TsaD_bac"/>
    <property type="match status" value="1"/>
</dbReference>
<protein>
    <recommendedName>
        <fullName evidence="7">tRNA N6-adenosine threonylcarbamoyltransferase</fullName>
        <ecNumber evidence="7">2.3.1.234</ecNumber>
    </recommendedName>
    <alternativeName>
        <fullName evidence="7">N6-L-threonylcarbamoyladenine synthase</fullName>
        <shortName evidence="7">t(6)A synthase</shortName>
    </alternativeName>
    <alternativeName>
        <fullName evidence="7">t(6)A37 threonylcarbamoyladenosine biosynthesis protein TsaD</fullName>
    </alternativeName>
    <alternativeName>
        <fullName evidence="7">tRNA threonylcarbamoyladenosine biosynthesis protein TsaD</fullName>
    </alternativeName>
</protein>
<comment type="function">
    <text evidence="7">Required for the formation of a threonylcarbamoyl group on adenosine at position 37 (t(6)A37) in tRNAs that read codons beginning with adenine. Is involved in the transfer of the threonylcarbamoyl moiety of threonylcarbamoyl-AMP (TC-AMP) to the N6 group of A37, together with TsaE and TsaB. TsaD likely plays a direct catalytic role in this reaction.</text>
</comment>
<dbReference type="Proteomes" id="UP000249417">
    <property type="component" value="Unassembled WGS sequence"/>
</dbReference>
<comment type="cofactor">
    <cofactor evidence="7">
        <name>Fe(2+)</name>
        <dbReference type="ChEBI" id="CHEBI:29033"/>
    </cofactor>
    <text evidence="7">Binds 1 Fe(2+) ion per subunit.</text>
</comment>
<feature type="binding site" evidence="7">
    <location>
        <position position="183"/>
    </location>
    <ligand>
        <name>substrate</name>
    </ligand>
</feature>
<evidence type="ECO:0000256" key="3">
    <source>
        <dbReference type="ARBA" id="ARBA00022723"/>
    </source>
</evidence>
<dbReference type="PANTHER" id="PTHR11735">
    <property type="entry name" value="TRNA N6-ADENOSINE THREONYLCARBAMOYLTRANSFERASE"/>
    <property type="match status" value="1"/>
</dbReference>
<dbReference type="GO" id="GO:0002949">
    <property type="term" value="P:tRNA threonylcarbamoyladenosine modification"/>
    <property type="evidence" value="ECO:0007669"/>
    <property type="project" value="UniProtKB-UniRule"/>
</dbReference>
<dbReference type="Gene3D" id="3.30.420.40">
    <property type="match status" value="2"/>
</dbReference>
<feature type="binding site" evidence="7">
    <location>
        <position position="287"/>
    </location>
    <ligand>
        <name>substrate</name>
    </ligand>
</feature>
<dbReference type="InterPro" id="IPR022450">
    <property type="entry name" value="TsaD"/>
</dbReference>
<keyword evidence="2 7" id="KW-0819">tRNA processing</keyword>
<keyword evidence="4 7" id="KW-0408">Iron</keyword>
<feature type="binding site" evidence="7">
    <location>
        <position position="315"/>
    </location>
    <ligand>
        <name>Fe cation</name>
        <dbReference type="ChEBI" id="CHEBI:24875"/>
    </ligand>
</feature>
<organism evidence="9 10">
    <name type="scientific">Micavibrio aeruginosavorus</name>
    <dbReference type="NCBI Taxonomy" id="349221"/>
    <lineage>
        <taxon>Bacteria</taxon>
        <taxon>Pseudomonadati</taxon>
        <taxon>Bdellovibrionota</taxon>
        <taxon>Bdellovibrionia</taxon>
        <taxon>Bdellovibrionales</taxon>
        <taxon>Pseudobdellovibrionaceae</taxon>
        <taxon>Micavibrio</taxon>
    </lineage>
</organism>
<dbReference type="NCBIfam" id="TIGR00329">
    <property type="entry name" value="gcp_kae1"/>
    <property type="match status" value="1"/>
</dbReference>
<evidence type="ECO:0000256" key="6">
    <source>
        <dbReference type="ARBA" id="ARBA00048117"/>
    </source>
</evidence>
<dbReference type="PANTHER" id="PTHR11735:SF6">
    <property type="entry name" value="TRNA N6-ADENOSINE THREONYLCARBAMOYLTRANSFERASE, MITOCHONDRIAL"/>
    <property type="match status" value="1"/>
</dbReference>
<keyword evidence="7" id="KW-0963">Cytoplasm</keyword>
<name>A0A2W5PKY1_9BACT</name>
<feature type="binding site" evidence="7">
    <location>
        <position position="115"/>
    </location>
    <ligand>
        <name>Fe cation</name>
        <dbReference type="ChEBI" id="CHEBI:24875"/>
    </ligand>
</feature>
<dbReference type="InterPro" id="IPR017861">
    <property type="entry name" value="KAE1/TsaD"/>
</dbReference>
<accession>A0A2W5PKY1</accession>
<feature type="binding site" evidence="7">
    <location>
        <position position="166"/>
    </location>
    <ligand>
        <name>substrate</name>
    </ligand>
</feature>
<evidence type="ECO:0000256" key="4">
    <source>
        <dbReference type="ARBA" id="ARBA00023004"/>
    </source>
</evidence>
<dbReference type="EMBL" id="QFQB01000056">
    <property type="protein sequence ID" value="PZQ45257.1"/>
    <property type="molecule type" value="Genomic_DNA"/>
</dbReference>
<feature type="domain" description="Gcp-like" evidence="8">
    <location>
        <begin position="23"/>
        <end position="322"/>
    </location>
</feature>
<keyword evidence="3 7" id="KW-0479">Metal-binding</keyword>
<comment type="caution">
    <text evidence="9">The sequence shown here is derived from an EMBL/GenBank/DDBJ whole genome shotgun (WGS) entry which is preliminary data.</text>
</comment>